<reference evidence="1 2" key="1">
    <citation type="submission" date="2019-09" db="EMBL/GenBank/DDBJ databases">
        <title>H2 Metabolism Revealed by Metagenomic Analysis in Subglacial Sediment of East Antarctica.</title>
        <authorList>
            <person name="Yang Z."/>
            <person name="Zhang Y."/>
            <person name="Lv Y."/>
            <person name="Yan W."/>
            <person name="Xiao X."/>
            <person name="Sun B."/>
            <person name="Ma H."/>
        </authorList>
    </citation>
    <scope>NUCLEOTIDE SEQUENCE [LARGE SCALE GENOMIC DNA]</scope>
    <source>
        <strain evidence="1">Bin2_2</strain>
    </source>
</reference>
<protein>
    <submittedName>
        <fullName evidence="1">Uncharacterized protein</fullName>
    </submittedName>
</protein>
<evidence type="ECO:0000313" key="1">
    <source>
        <dbReference type="EMBL" id="NDP48280.1"/>
    </source>
</evidence>
<dbReference type="AlphaFoldDB" id="A0A7C9NTT8"/>
<gene>
    <name evidence="1" type="ORF">GZ085_07785</name>
</gene>
<accession>A0A7C9NTT8</accession>
<evidence type="ECO:0000313" key="2">
    <source>
        <dbReference type="Proteomes" id="UP000483432"/>
    </source>
</evidence>
<comment type="caution">
    <text evidence="1">The sequence shown here is derived from an EMBL/GenBank/DDBJ whole genome shotgun (WGS) entry which is preliminary data.</text>
</comment>
<dbReference type="EMBL" id="JAAFGW010000099">
    <property type="protein sequence ID" value="NDP48280.1"/>
    <property type="molecule type" value="Genomic_DNA"/>
</dbReference>
<proteinExistence type="predicted"/>
<organism evidence="1 2">
    <name type="scientific">Sulfuriferula multivorans</name>
    <dbReference type="NCBI Taxonomy" id="1559896"/>
    <lineage>
        <taxon>Bacteria</taxon>
        <taxon>Pseudomonadati</taxon>
        <taxon>Pseudomonadota</taxon>
        <taxon>Betaproteobacteria</taxon>
        <taxon>Nitrosomonadales</taxon>
        <taxon>Sulfuricellaceae</taxon>
        <taxon>Sulfuriferula</taxon>
    </lineage>
</organism>
<sequence length="174" mass="18982">MKELRQTAQGQFSLRGKHLILYGHDLDRSFARYESSQNFNLVDVAALLLAGPAVLAVTKGYNFASNFQASAGRSEIRTLVSDWKVERGVAQTQDVAMATNLNRVALKGGLDFVNARFDDVTVALVDTRGCLRVKQTLRGSFKKPLVEKPGAIKSLSGPVVKLFKQVENLFPGGA</sequence>
<dbReference type="Proteomes" id="UP000483432">
    <property type="component" value="Unassembled WGS sequence"/>
</dbReference>
<name>A0A7C9NTT8_9PROT</name>